<evidence type="ECO:0000313" key="1">
    <source>
        <dbReference type="EMBL" id="BAO18832.1"/>
    </source>
</evidence>
<dbReference type="EMBL" id="AB853026">
    <property type="protein sequence ID" value="BAO18832.1"/>
    <property type="molecule type" value="Genomic_DNA"/>
</dbReference>
<protein>
    <submittedName>
        <fullName evidence="1">Uncharacterized protein</fullName>
    </submittedName>
</protein>
<name>V5YN51_9BURK</name>
<reference evidence="1" key="2">
    <citation type="submission" date="2024-06" db="EMBL/GenBank/DDBJ databases">
        <authorList>
            <person name="Sakai Y."/>
            <person name="Fujii T."/>
        </authorList>
    </citation>
    <scope>NUCLEOTIDE SEQUENCE</scope>
    <source>
        <strain evidence="1">M701</strain>
        <plasmid evidence="1">pM7012</plasmid>
    </source>
</reference>
<proteinExistence type="predicted"/>
<accession>V5YN51</accession>
<keyword evidence="1" id="KW-0614">Plasmid</keyword>
<reference evidence="1" key="1">
    <citation type="journal article" date="2014" name="Microbiology">
        <title>A 2,4-dichlorophenoxyacetic acid degradation plasmid pM7012 discloses distribution of an unclassified megaplasmid group across bacterial species.</title>
        <authorList>
            <person name="Sakai Y."/>
            <person name="Ogawa N."/>
            <person name="Shimomura Y."/>
            <person name="Fujii T."/>
        </authorList>
    </citation>
    <scope>NUCLEOTIDE SEQUENCE</scope>
    <source>
        <strain evidence="1">M701</strain>
    </source>
</reference>
<dbReference type="AlphaFoldDB" id="V5YN51"/>
<sequence length="142" mass="15913">MQPGIFRWRFRKATGCIRRWSAPGDGPRVCSARPAGPMAKTSRTKMQPSVTRSAMPLWATEMLIDFEDRLDDGRAIRFEADEFEADDPGVGYAGAVTNWCACLKGTGFPVSLTEAEESRLTNKAWECWREAIAHDHGDFLDE</sequence>
<geneLocation type="plasmid" evidence="1">
    <name>pM7012</name>
</geneLocation>
<organism evidence="1">
    <name type="scientific">Burkholderia sp. M701</name>
    <dbReference type="NCBI Taxonomy" id="326454"/>
    <lineage>
        <taxon>Bacteria</taxon>
        <taxon>Pseudomonadati</taxon>
        <taxon>Pseudomonadota</taxon>
        <taxon>Betaproteobacteria</taxon>
        <taxon>Burkholderiales</taxon>
        <taxon>Burkholderiaceae</taxon>
        <taxon>Burkholderia</taxon>
    </lineage>
</organism>